<gene>
    <name evidence="3" type="ORF">MVLG_01562</name>
</gene>
<evidence type="ECO:0000259" key="2">
    <source>
        <dbReference type="SMART" id="SM01233"/>
    </source>
</evidence>
<feature type="compositionally biased region" description="Low complexity" evidence="1">
    <location>
        <begin position="155"/>
        <end position="171"/>
    </location>
</feature>
<dbReference type="Gene3D" id="6.10.140.1040">
    <property type="match status" value="1"/>
</dbReference>
<accession>U5H2H6</accession>
<dbReference type="EnsemblFungi" id="MVLG_01562T0">
    <property type="protein sequence ID" value="MVLG_01562T0"/>
    <property type="gene ID" value="MVLG_01562"/>
</dbReference>
<feature type="compositionally biased region" description="Polar residues" evidence="1">
    <location>
        <begin position="308"/>
        <end position="329"/>
    </location>
</feature>
<evidence type="ECO:0000256" key="1">
    <source>
        <dbReference type="SAM" id="MobiDB-lite"/>
    </source>
</evidence>
<evidence type="ECO:0000313" key="3">
    <source>
        <dbReference type="EMBL" id="KDE08299.1"/>
    </source>
</evidence>
<feature type="domain" description="Hyaluronan/mRNA-binding protein" evidence="2">
    <location>
        <begin position="115"/>
        <end position="218"/>
    </location>
</feature>
<evidence type="ECO:0000313" key="5">
    <source>
        <dbReference type="Proteomes" id="UP000017200"/>
    </source>
</evidence>
<keyword evidence="5" id="KW-1185">Reference proteome</keyword>
<feature type="compositionally biased region" description="Low complexity" evidence="1">
    <location>
        <begin position="21"/>
        <end position="36"/>
    </location>
</feature>
<feature type="compositionally biased region" description="Gly residues" evidence="1">
    <location>
        <begin position="294"/>
        <end position="305"/>
    </location>
</feature>
<dbReference type="Proteomes" id="UP000017200">
    <property type="component" value="Unassembled WGS sequence"/>
</dbReference>
<reference evidence="3" key="2">
    <citation type="submission" date="2010-11" db="EMBL/GenBank/DDBJ databases">
        <authorList>
            <consortium name="The Broad Institute Genome Sequencing Platform"/>
            <person name="Earl A."/>
            <person name="Ward D."/>
            <person name="Feldgarden M."/>
            <person name="Gevers D."/>
            <person name="Butler R."/>
            <person name="Young S.K."/>
            <person name="Zeng Q."/>
            <person name="Gargeya S."/>
            <person name="Fitzgerald M."/>
            <person name="Haas B."/>
            <person name="Abouelleil A."/>
            <person name="Alvarado L."/>
            <person name="Arachchi H.M."/>
            <person name="Berlin A."/>
            <person name="Brown A."/>
            <person name="Chapman S.B."/>
            <person name="Chen Z."/>
            <person name="Dunbar C."/>
            <person name="Freedman E."/>
            <person name="Gearin G."/>
            <person name="Gellesch M."/>
            <person name="Goldberg J."/>
            <person name="Griggs A."/>
            <person name="Gujja S."/>
            <person name="Heilman E."/>
            <person name="Heiman D."/>
            <person name="Howarth C."/>
            <person name="Larson L."/>
            <person name="Lui A."/>
            <person name="MacDonald P.J.P."/>
            <person name="Mehta T."/>
            <person name="Montmayeur A."/>
            <person name="Murphy C."/>
            <person name="Neiman D."/>
            <person name="Pearson M."/>
            <person name="Priest M."/>
            <person name="Roberts A."/>
            <person name="Saif S."/>
            <person name="Shea T."/>
            <person name="Shenoy N."/>
            <person name="Sisk P."/>
            <person name="Stolte C."/>
            <person name="Sykes S."/>
            <person name="White J."/>
            <person name="Yandava C."/>
            <person name="Wortman J."/>
            <person name="Nusbaum C."/>
            <person name="Birren B."/>
        </authorList>
    </citation>
    <scope>NUCLEOTIDE SEQUENCE</scope>
    <source>
        <strain evidence="3">P1A1 Lamole</strain>
    </source>
</reference>
<feature type="region of interest" description="Disordered" evidence="1">
    <location>
        <begin position="225"/>
        <end position="329"/>
    </location>
</feature>
<dbReference type="EMBL" id="AEIJ01000149">
    <property type="status" value="NOT_ANNOTATED_CDS"/>
    <property type="molecule type" value="Genomic_DNA"/>
</dbReference>
<reference evidence="5" key="1">
    <citation type="submission" date="2010-11" db="EMBL/GenBank/DDBJ databases">
        <title>The genome sequence of Microbotryum violaceum strain p1A1 Lamole.</title>
        <authorList>
            <person name="Cuomo C."/>
            <person name="Perlin M."/>
            <person name="Young S.K."/>
            <person name="Zeng Q."/>
            <person name="Gargeya S."/>
            <person name="Alvarado L."/>
            <person name="Berlin A."/>
            <person name="Chapman S.B."/>
            <person name="Chen Z."/>
            <person name="Freedman E."/>
            <person name="Gellesch M."/>
            <person name="Goldberg J."/>
            <person name="Griggs A."/>
            <person name="Gujja S."/>
            <person name="Heilman E."/>
            <person name="Heiman D."/>
            <person name="Howarth C."/>
            <person name="Mehta T."/>
            <person name="Neiman D."/>
            <person name="Pearson M."/>
            <person name="Roberts A."/>
            <person name="Saif S."/>
            <person name="Shea T."/>
            <person name="Shenoy N."/>
            <person name="Sisk P."/>
            <person name="Stolte C."/>
            <person name="Sykes S."/>
            <person name="White J."/>
            <person name="Yandava C."/>
            <person name="Haas B."/>
            <person name="Nusbaum C."/>
            <person name="Birren B."/>
        </authorList>
    </citation>
    <scope>NUCLEOTIDE SEQUENCE [LARGE SCALE GENOMIC DNA]</scope>
    <source>
        <strain evidence="5">p1A1 Lamole</strain>
    </source>
</reference>
<dbReference type="GO" id="GO:0003723">
    <property type="term" value="F:RNA binding"/>
    <property type="evidence" value="ECO:0007669"/>
    <property type="project" value="InterPro"/>
</dbReference>
<proteinExistence type="predicted"/>
<dbReference type="STRING" id="683840.U5H2H6"/>
<dbReference type="FunCoup" id="U5H2H6">
    <property type="interactions" value="139"/>
</dbReference>
<evidence type="ECO:0000313" key="4">
    <source>
        <dbReference type="EnsemblFungi" id="MVLG_01562T0"/>
    </source>
</evidence>
<dbReference type="EMBL" id="GL541651">
    <property type="protein sequence ID" value="KDE08299.1"/>
    <property type="molecule type" value="Genomic_DNA"/>
</dbReference>
<sequence>MAQVRSANPFALLGDDGEDSAPVAAPKAAPAAAPAAQKPIVGARQPQKKEKNQADKRVINPDAPAAPGDLKEERAASFGARGRGGRGGRGRGAGNPRSNAGTYLGGDRPRRENGGGRVFDRQSQTGHRDSDKAEAQGWGAEEGQQELEAEKLGEADAQADGAATPAAVDGASTPVVSAAPVEEEDNSQTYEEYLAAQAERKLNIALPEARKIEDADEIKGVKAVKKGEQEEEEFLAQQKKEAKAPKEKKTKTFLEVEFRHQPPRRDGEDGARGGRGGRGRGEGRGRGRGEGRGGGRGRGGRGGNANGAAQNGSSNAGVNLDDNTAFPNL</sequence>
<dbReference type="OrthoDB" id="5390558at2759"/>
<reference evidence="4" key="4">
    <citation type="submission" date="2015-06" db="UniProtKB">
        <authorList>
            <consortium name="EnsemblFungi"/>
        </authorList>
    </citation>
    <scope>IDENTIFICATION</scope>
</reference>
<dbReference type="InParanoid" id="U5H2H6"/>
<feature type="compositionally biased region" description="Basic and acidic residues" evidence="1">
    <location>
        <begin position="107"/>
        <end position="134"/>
    </location>
</feature>
<organism evidence="3">
    <name type="scientific">Microbotryum lychnidis-dioicae (strain p1A1 Lamole / MvSl-1064)</name>
    <name type="common">Anther smut fungus</name>
    <dbReference type="NCBI Taxonomy" id="683840"/>
    <lineage>
        <taxon>Eukaryota</taxon>
        <taxon>Fungi</taxon>
        <taxon>Dikarya</taxon>
        <taxon>Basidiomycota</taxon>
        <taxon>Pucciniomycotina</taxon>
        <taxon>Microbotryomycetes</taxon>
        <taxon>Microbotryales</taxon>
        <taxon>Microbotryaceae</taxon>
        <taxon>Microbotryum</taxon>
    </lineage>
</organism>
<reference evidence="3 5" key="3">
    <citation type="journal article" date="2015" name="BMC Genomics">
        <title>Sex and parasites: genomic and transcriptomic analysis of Microbotryum lychnidis-dioicae, the biotrophic and plant-castrating anther smut fungus.</title>
        <authorList>
            <person name="Perlin M.H."/>
            <person name="Amselem J."/>
            <person name="Fontanillas E."/>
            <person name="Toh S.S."/>
            <person name="Chen Z."/>
            <person name="Goldberg J."/>
            <person name="Duplessis S."/>
            <person name="Henrissat B."/>
            <person name="Young S."/>
            <person name="Zeng Q."/>
            <person name="Aguileta G."/>
            <person name="Petit E."/>
            <person name="Badouin H."/>
            <person name="Andrews J."/>
            <person name="Razeeq D."/>
            <person name="Gabaldon T."/>
            <person name="Quesneville H."/>
            <person name="Giraud T."/>
            <person name="Hood M.E."/>
            <person name="Schultz D.J."/>
            <person name="Cuomo C.A."/>
        </authorList>
    </citation>
    <scope>NUCLEOTIDE SEQUENCE [LARGE SCALE GENOMIC DNA]</scope>
    <source>
        <strain evidence="5">p1A1 Lamole</strain>
        <strain evidence="3">P1A1 Lamole</strain>
    </source>
</reference>
<dbReference type="PANTHER" id="PTHR12299:SF17">
    <property type="entry name" value="AT19571P-RELATED"/>
    <property type="match status" value="1"/>
</dbReference>
<dbReference type="InterPro" id="IPR006861">
    <property type="entry name" value="HABP4_PAIRBP1-bd"/>
</dbReference>
<dbReference type="PANTHER" id="PTHR12299">
    <property type="entry name" value="HYALURONIC ACID-BINDING PROTEIN 4"/>
    <property type="match status" value="1"/>
</dbReference>
<dbReference type="GO" id="GO:0005737">
    <property type="term" value="C:cytoplasm"/>
    <property type="evidence" value="ECO:0007669"/>
    <property type="project" value="TreeGrafter"/>
</dbReference>
<protein>
    <recommendedName>
        <fullName evidence="2">Hyaluronan/mRNA-binding protein domain-containing protein</fullName>
    </recommendedName>
</protein>
<feature type="compositionally biased region" description="Basic and acidic residues" evidence="1">
    <location>
        <begin position="238"/>
        <end position="272"/>
    </location>
</feature>
<dbReference type="GO" id="GO:0005634">
    <property type="term" value="C:nucleus"/>
    <property type="evidence" value="ECO:0007669"/>
    <property type="project" value="TreeGrafter"/>
</dbReference>
<dbReference type="OMA" id="KKWAGAK"/>
<name>U5H2H6_USTV1</name>
<feature type="compositionally biased region" description="Basic and acidic residues" evidence="1">
    <location>
        <begin position="279"/>
        <end position="293"/>
    </location>
</feature>
<feature type="compositionally biased region" description="Basic and acidic residues" evidence="1">
    <location>
        <begin position="47"/>
        <end position="59"/>
    </location>
</feature>
<dbReference type="SMART" id="SM01233">
    <property type="entry name" value="HABP4_PAI-RBP1"/>
    <property type="match status" value="1"/>
</dbReference>
<dbReference type="HOGENOM" id="CLU_043312_0_0_1"/>
<dbReference type="AlphaFoldDB" id="U5H2H6"/>
<dbReference type="InterPro" id="IPR039764">
    <property type="entry name" value="HABP4/SERBP1-like"/>
</dbReference>
<feature type="region of interest" description="Disordered" evidence="1">
    <location>
        <begin position="1"/>
        <end position="189"/>
    </location>
</feature>
<dbReference type="Pfam" id="PF04774">
    <property type="entry name" value="HABP4_PAI-RBP1"/>
    <property type="match status" value="1"/>
</dbReference>